<gene>
    <name evidence="1" type="ORF">XM38_024340</name>
</gene>
<dbReference type="AlphaFoldDB" id="A0A1Z3HME2"/>
<accession>A0A1Z3HME2</accession>
<dbReference type="STRING" id="1641165.XM38_26025"/>
<proteinExistence type="predicted"/>
<evidence type="ECO:0000313" key="2">
    <source>
        <dbReference type="Proteomes" id="UP000191901"/>
    </source>
</evidence>
<keyword evidence="2" id="KW-1185">Reference proteome</keyword>
<name>A0A1Z3HME2_9CYAN</name>
<dbReference type="KEGG" id="hhg:XM38_024340"/>
<dbReference type="Proteomes" id="UP000191901">
    <property type="component" value="Chromosome"/>
</dbReference>
<dbReference type="EMBL" id="CP021983">
    <property type="protein sequence ID" value="ASC71482.1"/>
    <property type="molecule type" value="Genomic_DNA"/>
</dbReference>
<organism evidence="1 2">
    <name type="scientific">Halomicronema hongdechloris C2206</name>
    <dbReference type="NCBI Taxonomy" id="1641165"/>
    <lineage>
        <taxon>Bacteria</taxon>
        <taxon>Bacillati</taxon>
        <taxon>Cyanobacteriota</taxon>
        <taxon>Cyanophyceae</taxon>
        <taxon>Nodosilineales</taxon>
        <taxon>Nodosilineaceae</taxon>
        <taxon>Halomicronema</taxon>
    </lineage>
</organism>
<evidence type="ECO:0000313" key="1">
    <source>
        <dbReference type="EMBL" id="ASC71482.1"/>
    </source>
</evidence>
<sequence>MDDIDASIGTPWRIVASQPGLWPRPFLAVNEMALGGLGILEAAVDSRLVDCLIVITGLQFGQAVVLWPLYSQVHLHRDNCKKPYSGK</sequence>
<reference evidence="1 2" key="1">
    <citation type="journal article" date="2016" name="Biochim. Biophys. Acta">
        <title>Characterization of red-shifted phycobilisomes isolated from the chlorophyll f-containing cyanobacterium Halomicronema hongdechloris.</title>
        <authorList>
            <person name="Li Y."/>
            <person name="Lin Y."/>
            <person name="Garvey C.J."/>
            <person name="Birch D."/>
            <person name="Corkery R.W."/>
            <person name="Loughlin P.C."/>
            <person name="Scheer H."/>
            <person name="Willows R.D."/>
            <person name="Chen M."/>
        </authorList>
    </citation>
    <scope>NUCLEOTIDE SEQUENCE [LARGE SCALE GENOMIC DNA]</scope>
    <source>
        <strain evidence="1 2">C2206</strain>
    </source>
</reference>
<protein>
    <submittedName>
        <fullName evidence="1">Uncharacterized protein</fullName>
    </submittedName>
</protein>